<organism evidence="6 7">
    <name type="scientific">Lactuca saligna</name>
    <name type="common">Willowleaf lettuce</name>
    <dbReference type="NCBI Taxonomy" id="75948"/>
    <lineage>
        <taxon>Eukaryota</taxon>
        <taxon>Viridiplantae</taxon>
        <taxon>Streptophyta</taxon>
        <taxon>Embryophyta</taxon>
        <taxon>Tracheophyta</taxon>
        <taxon>Spermatophyta</taxon>
        <taxon>Magnoliopsida</taxon>
        <taxon>eudicotyledons</taxon>
        <taxon>Gunneridae</taxon>
        <taxon>Pentapetalae</taxon>
        <taxon>asterids</taxon>
        <taxon>campanulids</taxon>
        <taxon>Asterales</taxon>
        <taxon>Asteraceae</taxon>
        <taxon>Cichorioideae</taxon>
        <taxon>Cichorieae</taxon>
        <taxon>Lactucinae</taxon>
        <taxon>Lactuca</taxon>
    </lineage>
</organism>
<reference evidence="6" key="1">
    <citation type="submission" date="2023-04" db="EMBL/GenBank/DDBJ databases">
        <authorList>
            <person name="Vijverberg K."/>
            <person name="Xiong W."/>
            <person name="Schranz E."/>
        </authorList>
    </citation>
    <scope>NUCLEOTIDE SEQUENCE</scope>
</reference>
<feature type="compositionally biased region" description="Gly residues" evidence="4">
    <location>
        <begin position="201"/>
        <end position="216"/>
    </location>
</feature>
<accession>A0AA35ZZP4</accession>
<evidence type="ECO:0000256" key="3">
    <source>
        <dbReference type="ARBA" id="ARBA00023242"/>
    </source>
</evidence>
<dbReference type="InterPro" id="IPR002775">
    <property type="entry name" value="DNA/RNA-bd_Alba-like"/>
</dbReference>
<keyword evidence="7" id="KW-1185">Reference proteome</keyword>
<feature type="region of interest" description="Disordered" evidence="4">
    <location>
        <begin position="151"/>
        <end position="216"/>
    </location>
</feature>
<dbReference type="InterPro" id="IPR036882">
    <property type="entry name" value="Alba-like_dom_sf"/>
</dbReference>
<dbReference type="InterPro" id="IPR051958">
    <property type="entry name" value="Alba-like_NAB"/>
</dbReference>
<name>A0AA35ZZP4_LACSI</name>
<evidence type="ECO:0000256" key="2">
    <source>
        <dbReference type="ARBA" id="ARBA00008018"/>
    </source>
</evidence>
<comment type="subcellular location">
    <subcellularLocation>
        <location evidence="1">Nucleus</location>
    </subcellularLocation>
</comment>
<gene>
    <name evidence="6" type="ORF">LSALG_LOCUS39406</name>
</gene>
<protein>
    <recommendedName>
        <fullName evidence="5">DNA/RNA-binding protein Alba-like domain-containing protein</fullName>
    </recommendedName>
</protein>
<evidence type="ECO:0000259" key="5">
    <source>
        <dbReference type="Pfam" id="PF01918"/>
    </source>
</evidence>
<feature type="domain" description="DNA/RNA-binding protein Alba-like" evidence="5">
    <location>
        <begin position="19"/>
        <end position="78"/>
    </location>
</feature>
<dbReference type="SUPFAM" id="SSF82704">
    <property type="entry name" value="AlbA-like"/>
    <property type="match status" value="1"/>
</dbReference>
<feature type="compositionally biased region" description="Low complexity" evidence="4">
    <location>
        <begin position="188"/>
        <end position="200"/>
    </location>
</feature>
<dbReference type="GO" id="GO:0005634">
    <property type="term" value="C:nucleus"/>
    <property type="evidence" value="ECO:0007669"/>
    <property type="project" value="UniProtKB-SubCell"/>
</dbReference>
<sequence length="216" mass="24076">MDKYKKVEQKRPVIASNANEIRITSQGLLSNYISIATTLLQERRRNEITLKGMGQAISKTVTIAEILKRCIPQLHQETGISSVFITDVWEPIEEGLLVVEMTRHVSMISITLSIKELDKTSPGYQAPILVERKPLMYNNYQRPQQPIRYNSVVEGSYGGGTGKHQENRDPGEGGGRGRRGGGYGNYPGGQYRNYHNRNYQGGYGRGGGGRYGGRGR</sequence>
<dbReference type="GO" id="GO:0003723">
    <property type="term" value="F:RNA binding"/>
    <property type="evidence" value="ECO:0007669"/>
    <property type="project" value="TreeGrafter"/>
</dbReference>
<keyword evidence="3" id="KW-0539">Nucleus</keyword>
<evidence type="ECO:0000256" key="4">
    <source>
        <dbReference type="SAM" id="MobiDB-lite"/>
    </source>
</evidence>
<dbReference type="PANTHER" id="PTHR13516:SF3">
    <property type="entry name" value="ALBA DNA_RNA-BINDING PROTEIN"/>
    <property type="match status" value="1"/>
</dbReference>
<comment type="similarity">
    <text evidence="2">Belongs to the histone-like Alba family.</text>
</comment>
<dbReference type="PANTHER" id="PTHR13516">
    <property type="entry name" value="RIBONUCLEASE P SUBUNIT P25"/>
    <property type="match status" value="1"/>
</dbReference>
<dbReference type="EMBL" id="OX465085">
    <property type="protein sequence ID" value="CAI9300797.1"/>
    <property type="molecule type" value="Genomic_DNA"/>
</dbReference>
<dbReference type="Proteomes" id="UP001177003">
    <property type="component" value="Chromosome 9"/>
</dbReference>
<dbReference type="Pfam" id="PF01918">
    <property type="entry name" value="Alba"/>
    <property type="match status" value="1"/>
</dbReference>
<evidence type="ECO:0000256" key="1">
    <source>
        <dbReference type="ARBA" id="ARBA00004123"/>
    </source>
</evidence>
<proteinExistence type="inferred from homology"/>
<dbReference type="Gene3D" id="3.30.110.20">
    <property type="entry name" value="Alba-like domain"/>
    <property type="match status" value="1"/>
</dbReference>
<dbReference type="AlphaFoldDB" id="A0AA35ZZP4"/>
<evidence type="ECO:0000313" key="7">
    <source>
        <dbReference type="Proteomes" id="UP001177003"/>
    </source>
</evidence>
<evidence type="ECO:0000313" key="6">
    <source>
        <dbReference type="EMBL" id="CAI9300797.1"/>
    </source>
</evidence>